<comment type="caution">
    <text evidence="1">The sequence shown here is derived from an EMBL/GenBank/DDBJ whole genome shotgun (WGS) entry which is preliminary data.</text>
</comment>
<dbReference type="AlphaFoldDB" id="A0A7W6BK44"/>
<evidence type="ECO:0000313" key="2">
    <source>
        <dbReference type="Proteomes" id="UP000571950"/>
    </source>
</evidence>
<proteinExistence type="predicted"/>
<sequence length="147" mass="15381">MGSITAAGTALAISAAAPATQDATGYAALTYTEIGQIEKIGAIGASYSKIEFKPLKGPTQKHKGGVDYGSLQPSLAHDDEDAGQTLLRTAAESNNLYSYKVTLPDGAIRYFRGRVFGYPENIDGSESIVMANPTIEIDTAIIKVAAP</sequence>
<evidence type="ECO:0000313" key="1">
    <source>
        <dbReference type="EMBL" id="MBB3925042.1"/>
    </source>
</evidence>
<gene>
    <name evidence="1" type="ORF">GGR43_000743</name>
</gene>
<keyword evidence="2" id="KW-1185">Reference proteome</keyword>
<accession>A0A7W6BK44</accession>
<dbReference type="EMBL" id="JACIDT010000002">
    <property type="protein sequence ID" value="MBB3925042.1"/>
    <property type="molecule type" value="Genomic_DNA"/>
</dbReference>
<organism evidence="1 2">
    <name type="scientific">Sphingobium jiangsuense</name>
    <dbReference type="NCBI Taxonomy" id="870476"/>
    <lineage>
        <taxon>Bacteria</taxon>
        <taxon>Pseudomonadati</taxon>
        <taxon>Pseudomonadota</taxon>
        <taxon>Alphaproteobacteria</taxon>
        <taxon>Sphingomonadales</taxon>
        <taxon>Sphingomonadaceae</taxon>
        <taxon>Sphingobium</taxon>
    </lineage>
</organism>
<protein>
    <recommendedName>
        <fullName evidence="3">Tail tube protein</fullName>
    </recommendedName>
</protein>
<dbReference type="RefSeq" id="WP_188070601.1">
    <property type="nucleotide sequence ID" value="NZ_BSPS01000022.1"/>
</dbReference>
<reference evidence="1 2" key="1">
    <citation type="submission" date="2020-08" db="EMBL/GenBank/DDBJ databases">
        <title>Genomic Encyclopedia of Type Strains, Phase IV (KMG-IV): sequencing the most valuable type-strain genomes for metagenomic binning, comparative biology and taxonomic classification.</title>
        <authorList>
            <person name="Goeker M."/>
        </authorList>
    </citation>
    <scope>NUCLEOTIDE SEQUENCE [LARGE SCALE GENOMIC DNA]</scope>
    <source>
        <strain evidence="1 2">DSM 26189</strain>
    </source>
</reference>
<dbReference type="Gene3D" id="4.10.410.40">
    <property type="match status" value="1"/>
</dbReference>
<evidence type="ECO:0008006" key="3">
    <source>
        <dbReference type="Google" id="ProtNLM"/>
    </source>
</evidence>
<dbReference type="Proteomes" id="UP000571950">
    <property type="component" value="Unassembled WGS sequence"/>
</dbReference>
<name>A0A7W6BK44_9SPHN</name>